<dbReference type="AlphaFoldDB" id="A0AAD7T9I5"/>
<dbReference type="Proteomes" id="UP001221898">
    <property type="component" value="Unassembled WGS sequence"/>
</dbReference>
<name>A0AAD7T9I5_9TELE</name>
<gene>
    <name evidence="1" type="ORF">AAFF_G00357250</name>
</gene>
<organism evidence="1 2">
    <name type="scientific">Aldrovandia affinis</name>
    <dbReference type="NCBI Taxonomy" id="143900"/>
    <lineage>
        <taxon>Eukaryota</taxon>
        <taxon>Metazoa</taxon>
        <taxon>Chordata</taxon>
        <taxon>Craniata</taxon>
        <taxon>Vertebrata</taxon>
        <taxon>Euteleostomi</taxon>
        <taxon>Actinopterygii</taxon>
        <taxon>Neopterygii</taxon>
        <taxon>Teleostei</taxon>
        <taxon>Notacanthiformes</taxon>
        <taxon>Halosauridae</taxon>
        <taxon>Aldrovandia</taxon>
    </lineage>
</organism>
<proteinExistence type="predicted"/>
<keyword evidence="2" id="KW-1185">Reference proteome</keyword>
<evidence type="ECO:0000313" key="1">
    <source>
        <dbReference type="EMBL" id="KAJ8416437.1"/>
    </source>
</evidence>
<sequence>MVVGRRATSNIFAHGCNTNQQVFRPPCGRMVTAPTEPSKPSFIGDCPDVEVEVNGGGSHSRTATCLTKLLRCWSAIFAAHDENFGRTRAVRHQIPTGIAPRVENCSVLPSLYSELRNLLQDMLNYGVAIGSSSVISNAMPEGN</sequence>
<dbReference type="EMBL" id="JAINUG010000006">
    <property type="protein sequence ID" value="KAJ8416437.1"/>
    <property type="molecule type" value="Genomic_DNA"/>
</dbReference>
<protein>
    <submittedName>
        <fullName evidence="1">Uncharacterized protein</fullName>
    </submittedName>
</protein>
<comment type="caution">
    <text evidence="1">The sequence shown here is derived from an EMBL/GenBank/DDBJ whole genome shotgun (WGS) entry which is preliminary data.</text>
</comment>
<reference evidence="1" key="1">
    <citation type="journal article" date="2023" name="Science">
        <title>Genome structures resolve the early diversification of teleost fishes.</title>
        <authorList>
            <person name="Parey E."/>
            <person name="Louis A."/>
            <person name="Montfort J."/>
            <person name="Bouchez O."/>
            <person name="Roques C."/>
            <person name="Iampietro C."/>
            <person name="Lluch J."/>
            <person name="Castinel A."/>
            <person name="Donnadieu C."/>
            <person name="Desvignes T."/>
            <person name="Floi Bucao C."/>
            <person name="Jouanno E."/>
            <person name="Wen M."/>
            <person name="Mejri S."/>
            <person name="Dirks R."/>
            <person name="Jansen H."/>
            <person name="Henkel C."/>
            <person name="Chen W.J."/>
            <person name="Zahm M."/>
            <person name="Cabau C."/>
            <person name="Klopp C."/>
            <person name="Thompson A.W."/>
            <person name="Robinson-Rechavi M."/>
            <person name="Braasch I."/>
            <person name="Lecointre G."/>
            <person name="Bobe J."/>
            <person name="Postlethwait J.H."/>
            <person name="Berthelot C."/>
            <person name="Roest Crollius H."/>
            <person name="Guiguen Y."/>
        </authorList>
    </citation>
    <scope>NUCLEOTIDE SEQUENCE</scope>
    <source>
        <strain evidence="1">NC1722</strain>
    </source>
</reference>
<accession>A0AAD7T9I5</accession>
<evidence type="ECO:0000313" key="2">
    <source>
        <dbReference type="Proteomes" id="UP001221898"/>
    </source>
</evidence>